<evidence type="ECO:0000313" key="3">
    <source>
        <dbReference type="EMBL" id="SFL28489.1"/>
    </source>
</evidence>
<dbReference type="Pfam" id="PF13478">
    <property type="entry name" value="XdhC_C"/>
    <property type="match status" value="1"/>
</dbReference>
<dbReference type="Gene3D" id="3.40.50.720">
    <property type="entry name" value="NAD(P)-binding Rossmann-like Domain"/>
    <property type="match status" value="1"/>
</dbReference>
<dbReference type="PANTHER" id="PTHR30388:SF6">
    <property type="entry name" value="XANTHINE DEHYDROGENASE SUBUNIT A-RELATED"/>
    <property type="match status" value="1"/>
</dbReference>
<accession>A0A1I4GF44</accession>
<keyword evidence="4" id="KW-1185">Reference proteome</keyword>
<protein>
    <submittedName>
        <fullName evidence="3">Xanthine dehydrogenase accessory factor</fullName>
    </submittedName>
</protein>
<organism evidence="3 4">
    <name type="scientific">Loktanella salsilacus</name>
    <dbReference type="NCBI Taxonomy" id="195913"/>
    <lineage>
        <taxon>Bacteria</taxon>
        <taxon>Pseudomonadati</taxon>
        <taxon>Pseudomonadota</taxon>
        <taxon>Alphaproteobacteria</taxon>
        <taxon>Rhodobacterales</taxon>
        <taxon>Roseobacteraceae</taxon>
        <taxon>Loktanella</taxon>
    </lineage>
</organism>
<dbReference type="InterPro" id="IPR052698">
    <property type="entry name" value="MoCofactor_Util/Proc"/>
</dbReference>
<evidence type="ECO:0000259" key="2">
    <source>
        <dbReference type="Pfam" id="PF13478"/>
    </source>
</evidence>
<dbReference type="PANTHER" id="PTHR30388">
    <property type="entry name" value="ALDEHYDE OXIDOREDUCTASE MOLYBDENUM COFACTOR ASSEMBLY PROTEIN"/>
    <property type="match status" value="1"/>
</dbReference>
<dbReference type="Proteomes" id="UP000199550">
    <property type="component" value="Unassembled WGS sequence"/>
</dbReference>
<reference evidence="3 4" key="1">
    <citation type="submission" date="2016-10" db="EMBL/GenBank/DDBJ databases">
        <authorList>
            <person name="de Groot N.N."/>
        </authorList>
    </citation>
    <scope>NUCLEOTIDE SEQUENCE [LARGE SCALE GENOMIC DNA]</scope>
    <source>
        <strain evidence="3 4">DSM 16199</strain>
    </source>
</reference>
<name>A0A1I4GF44_9RHOB</name>
<evidence type="ECO:0000259" key="1">
    <source>
        <dbReference type="Pfam" id="PF02625"/>
    </source>
</evidence>
<evidence type="ECO:0000313" key="4">
    <source>
        <dbReference type="Proteomes" id="UP000199550"/>
    </source>
</evidence>
<dbReference type="InterPro" id="IPR003777">
    <property type="entry name" value="XdhC_CoxI"/>
</dbReference>
<feature type="domain" description="XdhC Rossmann" evidence="2">
    <location>
        <begin position="124"/>
        <end position="244"/>
    </location>
</feature>
<dbReference type="AlphaFoldDB" id="A0A1I4GF44"/>
<dbReference type="Pfam" id="PF02625">
    <property type="entry name" value="XdhC_CoxI"/>
    <property type="match status" value="1"/>
</dbReference>
<dbReference type="InterPro" id="IPR027051">
    <property type="entry name" value="XdhC_Rossmann_dom"/>
</dbReference>
<sequence>MTPKQIMEHGLQDGTDVFAIATIVRTAGTTAAKPGAKALLRGDGTIIDGWLGGGCVKGAIKAATLRAYATGQPQLISVAPEEDLARQGVHAGDDKDGVRFARNGCPSKGTIDIFIEPHLPEPELWVIGASPVALKLTALAPHFGWTVTEAASDAPLPDRAPGRARYVVIATQGQGDLAALTAVLTSGADYVAFVGSGKKYATLSAKLAAQDIPAGQIAAVHAPAGLNIGAVTPAEIALSILAQMTEVKRQISTQAAQSAAS</sequence>
<feature type="domain" description="XdhC- CoxI" evidence="1">
    <location>
        <begin position="18"/>
        <end position="77"/>
    </location>
</feature>
<dbReference type="EMBL" id="FOTF01000012">
    <property type="protein sequence ID" value="SFL28489.1"/>
    <property type="molecule type" value="Genomic_DNA"/>
</dbReference>
<dbReference type="RefSeq" id="WP_090189880.1">
    <property type="nucleotide sequence ID" value="NZ_CAXIDI010000003.1"/>
</dbReference>
<dbReference type="STRING" id="195913.SAMN04488004_11276"/>
<gene>
    <name evidence="3" type="ORF">SAMN04488004_11276</name>
</gene>
<proteinExistence type="predicted"/>
<dbReference type="OrthoDB" id="5242066at2"/>